<evidence type="ECO:0000256" key="2">
    <source>
        <dbReference type="ARBA" id="ARBA00023242"/>
    </source>
</evidence>
<feature type="coiled-coil region" evidence="3">
    <location>
        <begin position="187"/>
        <end position="221"/>
    </location>
</feature>
<dbReference type="SUPFAM" id="SSF57959">
    <property type="entry name" value="Leucine zipper domain"/>
    <property type="match status" value="1"/>
</dbReference>
<comment type="subcellular location">
    <subcellularLocation>
        <location evidence="1">Nucleus</location>
    </subcellularLocation>
</comment>
<keyword evidence="3" id="KW-0175">Coiled coil</keyword>
<evidence type="ECO:0000313" key="6">
    <source>
        <dbReference type="EMBL" id="OAG41727.1"/>
    </source>
</evidence>
<dbReference type="Pfam" id="PF00170">
    <property type="entry name" value="bZIP_1"/>
    <property type="match status" value="1"/>
</dbReference>
<dbReference type="PANTHER" id="PTHR40621">
    <property type="entry name" value="TRANSCRIPTION FACTOR KAPC-RELATED"/>
    <property type="match status" value="1"/>
</dbReference>
<keyword evidence="7" id="KW-1185">Reference proteome</keyword>
<dbReference type="GO" id="GO:0090575">
    <property type="term" value="C:RNA polymerase II transcription regulator complex"/>
    <property type="evidence" value="ECO:0007669"/>
    <property type="project" value="TreeGrafter"/>
</dbReference>
<evidence type="ECO:0000256" key="4">
    <source>
        <dbReference type="SAM" id="MobiDB-lite"/>
    </source>
</evidence>
<dbReference type="Proteomes" id="UP000077002">
    <property type="component" value="Unassembled WGS sequence"/>
</dbReference>
<dbReference type="PANTHER" id="PTHR40621:SF6">
    <property type="entry name" value="AP-1-LIKE TRANSCRIPTION FACTOR YAP1-RELATED"/>
    <property type="match status" value="1"/>
</dbReference>
<protein>
    <recommendedName>
        <fullName evidence="5">BZIP domain-containing protein</fullName>
    </recommendedName>
</protein>
<dbReference type="EMBL" id="LVKK01000021">
    <property type="protein sequence ID" value="OAG41727.1"/>
    <property type="molecule type" value="Genomic_DNA"/>
</dbReference>
<dbReference type="GeneID" id="34599132"/>
<dbReference type="RefSeq" id="XP_022513679.1">
    <property type="nucleotide sequence ID" value="XM_022653935.1"/>
</dbReference>
<dbReference type="SMART" id="SM00338">
    <property type="entry name" value="BRLZ"/>
    <property type="match status" value="1"/>
</dbReference>
<accession>A0A177FBY2</accession>
<dbReference type="OrthoDB" id="2593073at2759"/>
<reference evidence="6 7" key="1">
    <citation type="submission" date="2016-03" db="EMBL/GenBank/DDBJ databases">
        <title>Draft genome sequence of the Fonsecaea monophora CBS 269.37.</title>
        <authorList>
            <person name="Bombassaro A."/>
            <person name="Vinicius W.A."/>
            <person name="De Hoog S."/>
            <person name="Sun J."/>
            <person name="Souza E.M."/>
            <person name="Raittz R.T."/>
            <person name="Costa F."/>
            <person name="Leao A.C."/>
            <person name="Tadra-Sfeir M.Z."/>
            <person name="Baura V."/>
            <person name="Balsanelli E."/>
            <person name="Pedrosa F.O."/>
            <person name="Moreno L.F."/>
            <person name="Steffens M.B."/>
            <person name="Xi L."/>
            <person name="Bocca A.L."/>
            <person name="Felipe M.S."/>
            <person name="Teixeira M."/>
            <person name="Telles Filho F.Q."/>
            <person name="Azevedo C.M."/>
            <person name="Gomes R."/>
            <person name="Vicente V.A."/>
        </authorList>
    </citation>
    <scope>NUCLEOTIDE SEQUENCE [LARGE SCALE GENOMIC DNA]</scope>
    <source>
        <strain evidence="6 7">CBS 269.37</strain>
    </source>
</reference>
<evidence type="ECO:0000259" key="5">
    <source>
        <dbReference type="PROSITE" id="PS50217"/>
    </source>
</evidence>
<dbReference type="Gene3D" id="1.20.5.170">
    <property type="match status" value="1"/>
</dbReference>
<sequence>MSAPPTTTIVASSYPQISTSTLPAFPQGQILGHGEGIDSFPGFHPLYQQAFGQWPRQFSAANMWQQDYGLCDEFWGSGAVTTHQFASPMSIPEHMGQHPPSKGSTPAYMSDELPHGLRLGQVGDGVIPVGGGEPTQGQEGQRSEAADSDSGGTSPTRADAVSASEEKRKIQNRQAQRAFRQRRVKYLRDLEKQVKDLLLHAESLKHENQMLRERCRWLNNQLKSLHCRVTRRTSS</sequence>
<dbReference type="AlphaFoldDB" id="A0A177FBY2"/>
<evidence type="ECO:0000256" key="1">
    <source>
        <dbReference type="ARBA" id="ARBA00004123"/>
    </source>
</evidence>
<dbReference type="PROSITE" id="PS50217">
    <property type="entry name" value="BZIP"/>
    <property type="match status" value="1"/>
</dbReference>
<dbReference type="CDD" id="cd14688">
    <property type="entry name" value="bZIP_YAP"/>
    <property type="match status" value="1"/>
</dbReference>
<dbReference type="GO" id="GO:0000976">
    <property type="term" value="F:transcription cis-regulatory region binding"/>
    <property type="evidence" value="ECO:0007669"/>
    <property type="project" value="InterPro"/>
</dbReference>
<dbReference type="InterPro" id="IPR046347">
    <property type="entry name" value="bZIP_sf"/>
</dbReference>
<organism evidence="6 7">
    <name type="scientific">Fonsecaea monophora</name>
    <dbReference type="NCBI Taxonomy" id="254056"/>
    <lineage>
        <taxon>Eukaryota</taxon>
        <taxon>Fungi</taxon>
        <taxon>Dikarya</taxon>
        <taxon>Ascomycota</taxon>
        <taxon>Pezizomycotina</taxon>
        <taxon>Eurotiomycetes</taxon>
        <taxon>Chaetothyriomycetidae</taxon>
        <taxon>Chaetothyriales</taxon>
        <taxon>Herpotrichiellaceae</taxon>
        <taxon>Fonsecaea</taxon>
    </lineage>
</organism>
<comment type="caution">
    <text evidence="6">The sequence shown here is derived from an EMBL/GenBank/DDBJ whole genome shotgun (WGS) entry which is preliminary data.</text>
</comment>
<feature type="region of interest" description="Disordered" evidence="4">
    <location>
        <begin position="122"/>
        <end position="177"/>
    </location>
</feature>
<dbReference type="InterPro" id="IPR004827">
    <property type="entry name" value="bZIP"/>
</dbReference>
<feature type="domain" description="BZIP" evidence="5">
    <location>
        <begin position="162"/>
        <end position="225"/>
    </location>
</feature>
<dbReference type="GO" id="GO:0001228">
    <property type="term" value="F:DNA-binding transcription activator activity, RNA polymerase II-specific"/>
    <property type="evidence" value="ECO:0007669"/>
    <property type="project" value="TreeGrafter"/>
</dbReference>
<dbReference type="InterPro" id="IPR050936">
    <property type="entry name" value="AP-1-like"/>
</dbReference>
<dbReference type="PROSITE" id="PS00036">
    <property type="entry name" value="BZIP_BASIC"/>
    <property type="match status" value="1"/>
</dbReference>
<evidence type="ECO:0000256" key="3">
    <source>
        <dbReference type="SAM" id="Coils"/>
    </source>
</evidence>
<gene>
    <name evidence="6" type="ORF">AYO21_03962</name>
</gene>
<name>A0A177FBY2_9EURO</name>
<keyword evidence="2" id="KW-0539">Nucleus</keyword>
<evidence type="ECO:0000313" key="7">
    <source>
        <dbReference type="Proteomes" id="UP000077002"/>
    </source>
</evidence>
<proteinExistence type="predicted"/>